<evidence type="ECO:0000256" key="3">
    <source>
        <dbReference type="ARBA" id="ARBA00048267"/>
    </source>
</evidence>
<dbReference type="PROSITE" id="PS50122">
    <property type="entry name" value="CHEB"/>
    <property type="match status" value="1"/>
</dbReference>
<dbReference type="GO" id="GO:0006935">
    <property type="term" value="P:chemotaxis"/>
    <property type="evidence" value="ECO:0007669"/>
    <property type="project" value="UniProtKB-UniRule"/>
</dbReference>
<dbReference type="eggNOG" id="COG2201">
    <property type="taxonomic scope" value="Bacteria"/>
</dbReference>
<dbReference type="InterPro" id="IPR035909">
    <property type="entry name" value="CheB_C"/>
</dbReference>
<dbReference type="GO" id="GO:0008984">
    <property type="term" value="F:protein-glutamate methylesterase activity"/>
    <property type="evidence" value="ECO:0007669"/>
    <property type="project" value="UniProtKB-EC"/>
</dbReference>
<feature type="active site" evidence="4">
    <location>
        <position position="132"/>
    </location>
</feature>
<dbReference type="GO" id="GO:0000156">
    <property type="term" value="F:phosphorelay response regulator activity"/>
    <property type="evidence" value="ECO:0007669"/>
    <property type="project" value="InterPro"/>
</dbReference>
<evidence type="ECO:0000259" key="5">
    <source>
        <dbReference type="PROSITE" id="PS50122"/>
    </source>
</evidence>
<dbReference type="InterPro" id="IPR000673">
    <property type="entry name" value="Sig_transdc_resp-reg_Me-estase"/>
</dbReference>
<dbReference type="InterPro" id="IPR011247">
    <property type="entry name" value="Chemotax_prot-Glu_Me-esterase"/>
</dbReference>
<keyword evidence="4" id="KW-0145">Chemotaxis</keyword>
<feature type="domain" description="CheB-type methylesterase" evidence="5">
    <location>
        <begin position="1"/>
        <end position="190"/>
    </location>
</feature>
<dbReference type="PANTHER" id="PTHR42872">
    <property type="entry name" value="PROTEIN-GLUTAMATE METHYLESTERASE/PROTEIN-GLUTAMINE GLUTAMINASE"/>
    <property type="match status" value="1"/>
</dbReference>
<dbReference type="PATRIC" id="fig|883126.3.peg.2594"/>
<organism evidence="6 7">
    <name type="scientific">Massilia timonae CCUG 45783</name>
    <dbReference type="NCBI Taxonomy" id="883126"/>
    <lineage>
        <taxon>Bacteria</taxon>
        <taxon>Pseudomonadati</taxon>
        <taxon>Pseudomonadota</taxon>
        <taxon>Betaproteobacteria</taxon>
        <taxon>Burkholderiales</taxon>
        <taxon>Oxalobacteraceae</taxon>
        <taxon>Telluria group</taxon>
        <taxon>Massilia</taxon>
    </lineage>
</organism>
<protein>
    <recommendedName>
        <fullName evidence="2">protein-glutamate methylesterase</fullName>
        <ecNumber evidence="2">3.1.1.61</ecNumber>
    </recommendedName>
</protein>
<dbReference type="EMBL" id="AGZI01000030">
    <property type="protein sequence ID" value="EKU82123.1"/>
    <property type="molecule type" value="Genomic_DNA"/>
</dbReference>
<dbReference type="EC" id="3.1.1.61" evidence="2"/>
<proteinExistence type="predicted"/>
<evidence type="ECO:0000256" key="2">
    <source>
        <dbReference type="ARBA" id="ARBA00039140"/>
    </source>
</evidence>
<dbReference type="CDD" id="cd16433">
    <property type="entry name" value="CheB"/>
    <property type="match status" value="1"/>
</dbReference>
<feature type="active site" evidence="4">
    <location>
        <position position="37"/>
    </location>
</feature>
<dbReference type="Gene3D" id="3.40.50.180">
    <property type="entry name" value="Methylesterase CheB, C-terminal domain"/>
    <property type="match status" value="1"/>
</dbReference>
<keyword evidence="1 4" id="KW-0378">Hydrolase</keyword>
<accession>K9DCZ3</accession>
<evidence type="ECO:0000256" key="1">
    <source>
        <dbReference type="ARBA" id="ARBA00022801"/>
    </source>
</evidence>
<comment type="caution">
    <text evidence="6">The sequence shown here is derived from an EMBL/GenBank/DDBJ whole genome shotgun (WGS) entry which is preliminary data.</text>
</comment>
<name>K9DCZ3_9BURK</name>
<dbReference type="SUPFAM" id="SSF52738">
    <property type="entry name" value="Methylesterase CheB, C-terminal domain"/>
    <property type="match status" value="1"/>
</dbReference>
<keyword evidence="7" id="KW-1185">Reference proteome</keyword>
<dbReference type="PANTHER" id="PTHR42872:SF6">
    <property type="entry name" value="PROTEIN-GLUTAMATE METHYLESTERASE_PROTEIN-GLUTAMINE GLUTAMINASE"/>
    <property type="match status" value="1"/>
</dbReference>
<evidence type="ECO:0000313" key="7">
    <source>
        <dbReference type="Proteomes" id="UP000009874"/>
    </source>
</evidence>
<dbReference type="PIRSF" id="PIRSF036461">
    <property type="entry name" value="Chmtx_methlestr"/>
    <property type="match status" value="1"/>
</dbReference>
<dbReference type="GO" id="GO:0005737">
    <property type="term" value="C:cytoplasm"/>
    <property type="evidence" value="ECO:0007669"/>
    <property type="project" value="InterPro"/>
</dbReference>
<dbReference type="AlphaFoldDB" id="K9DCZ3"/>
<feature type="active site" evidence="4">
    <location>
        <position position="10"/>
    </location>
</feature>
<gene>
    <name evidence="6" type="ORF">HMPREF9710_02571</name>
</gene>
<dbReference type="RefSeq" id="WP_005667008.1">
    <property type="nucleotide sequence ID" value="NZ_JH992923.1"/>
</dbReference>
<reference evidence="6 7" key="1">
    <citation type="submission" date="2012-09" db="EMBL/GenBank/DDBJ databases">
        <title>The Genome Sequence of Massilia timonae CCUG 45783.</title>
        <authorList>
            <consortium name="The Broad Institute Genome Sequencing Platform"/>
            <person name="Earl A."/>
            <person name="Ward D."/>
            <person name="Feldgarden M."/>
            <person name="Gevers D."/>
            <person name="Huys G."/>
            <person name="Walker B."/>
            <person name="Young S.K."/>
            <person name="Zeng Q."/>
            <person name="Gargeya S."/>
            <person name="Fitzgerald M."/>
            <person name="Haas B."/>
            <person name="Abouelleil A."/>
            <person name="Alvarado L."/>
            <person name="Arachchi H.M."/>
            <person name="Berlin A.M."/>
            <person name="Chapman S.B."/>
            <person name="Goldberg J."/>
            <person name="Griggs A."/>
            <person name="Gujja S."/>
            <person name="Hansen M."/>
            <person name="Howarth C."/>
            <person name="Imamovic A."/>
            <person name="Larimer J."/>
            <person name="McCowen C."/>
            <person name="Montmayeur A."/>
            <person name="Murphy C."/>
            <person name="Neiman D."/>
            <person name="Pearson M."/>
            <person name="Priest M."/>
            <person name="Roberts A."/>
            <person name="Saif S."/>
            <person name="Shea T."/>
            <person name="Sisk P."/>
            <person name="Sykes S."/>
            <person name="Wortman J."/>
            <person name="Nusbaum C."/>
            <person name="Birren B."/>
        </authorList>
    </citation>
    <scope>NUCLEOTIDE SEQUENCE [LARGE SCALE GENOMIC DNA]</scope>
    <source>
        <strain evidence="6 7">CCUG 45783</strain>
    </source>
</reference>
<dbReference type="Pfam" id="PF01339">
    <property type="entry name" value="CheB_methylest"/>
    <property type="match status" value="1"/>
</dbReference>
<dbReference type="Proteomes" id="UP000009874">
    <property type="component" value="Unassembled WGS sequence"/>
</dbReference>
<comment type="catalytic activity">
    <reaction evidence="3">
        <text>[protein]-L-glutamate 5-O-methyl ester + H2O = L-glutamyl-[protein] + methanol + H(+)</text>
        <dbReference type="Rhea" id="RHEA:23236"/>
        <dbReference type="Rhea" id="RHEA-COMP:10208"/>
        <dbReference type="Rhea" id="RHEA-COMP:10311"/>
        <dbReference type="ChEBI" id="CHEBI:15377"/>
        <dbReference type="ChEBI" id="CHEBI:15378"/>
        <dbReference type="ChEBI" id="CHEBI:17790"/>
        <dbReference type="ChEBI" id="CHEBI:29973"/>
        <dbReference type="ChEBI" id="CHEBI:82795"/>
        <dbReference type="EC" id="3.1.1.61"/>
    </reaction>
</comment>
<dbReference type="HOGENOM" id="CLU_000445_51_1_4"/>
<dbReference type="OrthoDB" id="9791760at2"/>
<evidence type="ECO:0000256" key="4">
    <source>
        <dbReference type="PROSITE-ProRule" id="PRU00050"/>
    </source>
</evidence>
<evidence type="ECO:0000313" key="6">
    <source>
        <dbReference type="EMBL" id="EKU82123.1"/>
    </source>
</evidence>
<sequence length="339" mass="36782">MTKIVVIGGSAGALDALKIILPMLPHDFPSAILIVTHIGSQKSIIPDILGRCCAMPVRHATDDEPIIPGRVLVAPPDEHLTVVTRDGRSYVRLLHGPRENHCRPAIDPLFRSAATAFLADTIGVLLSGYLDDGTVGLQAVKACGGTVIVQDPLEAKAMDMPASALQHVDVDRVLRTADIAPALVGLATASVRPGIRGHDTAVPDVPKWIGVENRIISRDSAMDDLEQIGEPSSLTCPECSGALWEVGPQAPIRYRCHTGHAFSAKVLETLQRDAVEDAIWGSVRALHEQERLFSKLSERERQTGQMERAAEYQTKAMQAREHSRILREVVVKRALVVKT</sequence>